<dbReference type="GO" id="GO:0005774">
    <property type="term" value="C:vacuolar membrane"/>
    <property type="evidence" value="ECO:0007669"/>
    <property type="project" value="UniProtKB-SubCell"/>
</dbReference>
<keyword evidence="5 9" id="KW-0812">Transmembrane</keyword>
<feature type="transmembrane region" description="Helical" evidence="9">
    <location>
        <begin position="123"/>
        <end position="142"/>
    </location>
</feature>
<dbReference type="SUPFAM" id="SSF103473">
    <property type="entry name" value="MFS general substrate transporter"/>
    <property type="match status" value="1"/>
</dbReference>
<gene>
    <name evidence="10" type="ORF">C2G38_2107187</name>
</gene>
<evidence type="ECO:0000256" key="4">
    <source>
        <dbReference type="ARBA" id="ARBA00022554"/>
    </source>
</evidence>
<evidence type="ECO:0000313" key="10">
    <source>
        <dbReference type="EMBL" id="RIB09998.1"/>
    </source>
</evidence>
<dbReference type="Gene3D" id="1.20.1250.20">
    <property type="entry name" value="MFS general substrate transporter like domains"/>
    <property type="match status" value="1"/>
</dbReference>
<evidence type="ECO:0000256" key="8">
    <source>
        <dbReference type="ARBA" id="ARBA00023136"/>
    </source>
</evidence>
<dbReference type="InterPro" id="IPR050495">
    <property type="entry name" value="ATG22/LtaA_families"/>
</dbReference>
<feature type="transmembrane region" description="Helical" evidence="9">
    <location>
        <begin position="395"/>
        <end position="421"/>
    </location>
</feature>
<dbReference type="OrthoDB" id="192733at2759"/>
<feature type="transmembrane region" description="Helical" evidence="9">
    <location>
        <begin position="333"/>
        <end position="353"/>
    </location>
</feature>
<evidence type="ECO:0000256" key="6">
    <source>
        <dbReference type="ARBA" id="ARBA00022970"/>
    </source>
</evidence>
<dbReference type="InterPro" id="IPR044738">
    <property type="entry name" value="Atg22"/>
</dbReference>
<sequence>MDTLGEDYEEIQNGEESNPLTKKELIGWYFHNFAIGGYDTAAISVFIPVVLEGLSSQAGYERDQVTPCNTTVTDYECVTRFGASFVDTESYSLYLISVSVLFQAILFISCGSLADHGNSRKKFLLSFSFVGAISTIAFITIVNPKLYWLAGLFTIISNCCYGAAFLFFLAYIPIFSRCHPDVIKAKTSNASISEVKTLMDKIATKLSSYSMAADLISGLVVIIAGLGLVLVTTEGPAGFQFALAFCGAWWLLFLIFPAMWLTSRPRPPLPKNENNLLYSWKRVGKSLMSTRELWQTMKFLFAYFFISDGMNTLVTVCVLFGKKELGMTNIELSLFAIIVPICAVIGIYLLLIIQKKFQLSIKTMIILESIGLSLLPLYAILGFWLPFGLVNKWEVWMYLVLFGLLVGSIQSYCQACFAIIIPEGHENEFFSLFQITSKGSSAIGPLVSGAITNYTHNIRLCYWFLFALIASPILILTTLDIEKGKSDAKIFVEKEEETKNKDIRVD</sequence>
<dbReference type="InterPro" id="IPR024671">
    <property type="entry name" value="Atg22-like"/>
</dbReference>
<keyword evidence="6 9" id="KW-0029">Amino-acid transport</keyword>
<protein>
    <recommendedName>
        <fullName evidence="9">Autophagy-related protein</fullName>
    </recommendedName>
</protein>
<comment type="similarity">
    <text evidence="2 9">Belongs to the ATG22 family.</text>
</comment>
<evidence type="ECO:0000256" key="9">
    <source>
        <dbReference type="RuleBase" id="RU363073"/>
    </source>
</evidence>
<dbReference type="AlphaFoldDB" id="A0A397UL81"/>
<keyword evidence="4 9" id="KW-0926">Vacuole</keyword>
<evidence type="ECO:0000256" key="1">
    <source>
        <dbReference type="ARBA" id="ARBA00004127"/>
    </source>
</evidence>
<comment type="subcellular location">
    <subcellularLocation>
        <location evidence="1">Endomembrane system</location>
        <topology evidence="1">Multi-pass membrane protein</topology>
    </subcellularLocation>
    <subcellularLocation>
        <location evidence="9">Vacuole membrane</location>
        <topology evidence="9">Multi-pass membrane protein</topology>
    </subcellularLocation>
</comment>
<dbReference type="CDD" id="cd17483">
    <property type="entry name" value="MFS_Atg22_like"/>
    <property type="match status" value="1"/>
</dbReference>
<reference evidence="10 11" key="1">
    <citation type="submission" date="2018-06" db="EMBL/GenBank/DDBJ databases">
        <title>Comparative genomics reveals the genomic features of Rhizophagus irregularis, R. cerebriforme, R. diaphanum and Gigaspora rosea, and their symbiotic lifestyle signature.</title>
        <authorList>
            <person name="Morin E."/>
            <person name="San Clemente H."/>
            <person name="Chen E.C.H."/>
            <person name="De La Providencia I."/>
            <person name="Hainaut M."/>
            <person name="Kuo A."/>
            <person name="Kohler A."/>
            <person name="Murat C."/>
            <person name="Tang N."/>
            <person name="Roy S."/>
            <person name="Loubradou J."/>
            <person name="Henrissat B."/>
            <person name="Grigoriev I.V."/>
            <person name="Corradi N."/>
            <person name="Roux C."/>
            <person name="Martin F.M."/>
        </authorList>
    </citation>
    <scope>NUCLEOTIDE SEQUENCE [LARGE SCALE GENOMIC DNA]</scope>
    <source>
        <strain evidence="10 11">DAOM 194757</strain>
    </source>
</reference>
<evidence type="ECO:0000313" key="11">
    <source>
        <dbReference type="Proteomes" id="UP000266673"/>
    </source>
</evidence>
<evidence type="ECO:0000256" key="3">
    <source>
        <dbReference type="ARBA" id="ARBA00022448"/>
    </source>
</evidence>
<evidence type="ECO:0000256" key="5">
    <source>
        <dbReference type="ARBA" id="ARBA00022692"/>
    </source>
</evidence>
<organism evidence="10 11">
    <name type="scientific">Gigaspora rosea</name>
    <dbReference type="NCBI Taxonomy" id="44941"/>
    <lineage>
        <taxon>Eukaryota</taxon>
        <taxon>Fungi</taxon>
        <taxon>Fungi incertae sedis</taxon>
        <taxon>Mucoromycota</taxon>
        <taxon>Glomeromycotina</taxon>
        <taxon>Glomeromycetes</taxon>
        <taxon>Diversisporales</taxon>
        <taxon>Gigasporaceae</taxon>
        <taxon>Gigaspora</taxon>
    </lineage>
</organism>
<feature type="transmembrane region" description="Helical" evidence="9">
    <location>
        <begin position="209"/>
        <end position="231"/>
    </location>
</feature>
<comment type="function">
    <text evidence="9">Vacuolar effluxer which mediate the efflux of amino acids resulting from autophagic degradation. The release of autophagic amino acids allows the maintenance of protein synthesis and viability during nitrogen starvation.</text>
</comment>
<dbReference type="STRING" id="44941.A0A397UL81"/>
<evidence type="ECO:0000256" key="2">
    <source>
        <dbReference type="ARBA" id="ARBA00006978"/>
    </source>
</evidence>
<feature type="transmembrane region" description="Helical" evidence="9">
    <location>
        <begin position="460"/>
        <end position="479"/>
    </location>
</feature>
<feature type="transmembrane region" description="Helical" evidence="9">
    <location>
        <begin position="91"/>
        <end position="111"/>
    </location>
</feature>
<dbReference type="EMBL" id="QKWP01001302">
    <property type="protein sequence ID" value="RIB09998.1"/>
    <property type="molecule type" value="Genomic_DNA"/>
</dbReference>
<dbReference type="InterPro" id="IPR036259">
    <property type="entry name" value="MFS_trans_sf"/>
</dbReference>
<keyword evidence="11" id="KW-1185">Reference proteome</keyword>
<dbReference type="GO" id="GO:0006914">
    <property type="term" value="P:autophagy"/>
    <property type="evidence" value="ECO:0007669"/>
    <property type="project" value="UniProtKB-KW"/>
</dbReference>
<dbReference type="PANTHER" id="PTHR23519:SF1">
    <property type="entry name" value="AUTOPHAGY-RELATED PROTEIN 22"/>
    <property type="match status" value="1"/>
</dbReference>
<name>A0A397UL81_9GLOM</name>
<feature type="transmembrane region" description="Helical" evidence="9">
    <location>
        <begin position="148"/>
        <end position="174"/>
    </location>
</feature>
<dbReference type="Pfam" id="PF11700">
    <property type="entry name" value="ATG22"/>
    <property type="match status" value="1"/>
</dbReference>
<evidence type="ECO:0000256" key="7">
    <source>
        <dbReference type="ARBA" id="ARBA00022989"/>
    </source>
</evidence>
<dbReference type="PANTHER" id="PTHR23519">
    <property type="entry name" value="AUTOPHAGY-RELATED PROTEIN 22"/>
    <property type="match status" value="1"/>
</dbReference>
<dbReference type="GO" id="GO:0032974">
    <property type="term" value="P:amino acid transmembrane export from vacuole"/>
    <property type="evidence" value="ECO:0007669"/>
    <property type="project" value="InterPro"/>
</dbReference>
<proteinExistence type="inferred from homology"/>
<feature type="transmembrane region" description="Helical" evidence="9">
    <location>
        <begin position="237"/>
        <end position="261"/>
    </location>
</feature>
<keyword evidence="7 9" id="KW-1133">Transmembrane helix</keyword>
<feature type="transmembrane region" description="Helical" evidence="9">
    <location>
        <begin position="300"/>
        <end position="321"/>
    </location>
</feature>
<accession>A0A397UL81</accession>
<keyword evidence="3 9" id="KW-0813">Transport</keyword>
<feature type="transmembrane region" description="Helical" evidence="9">
    <location>
        <begin position="365"/>
        <end position="389"/>
    </location>
</feature>
<keyword evidence="8 9" id="KW-0472">Membrane</keyword>
<comment type="caution">
    <text evidence="10">The sequence shown here is derived from an EMBL/GenBank/DDBJ whole genome shotgun (WGS) entry which is preliminary data.</text>
</comment>
<keyword evidence="9" id="KW-0072">Autophagy</keyword>
<dbReference type="Proteomes" id="UP000266673">
    <property type="component" value="Unassembled WGS sequence"/>
</dbReference>
<dbReference type="GO" id="GO:0012505">
    <property type="term" value="C:endomembrane system"/>
    <property type="evidence" value="ECO:0007669"/>
    <property type="project" value="UniProtKB-SubCell"/>
</dbReference>